<feature type="chain" id="PRO_5021490603" description="P-type DNA transfer protein VirB5" evidence="2">
    <location>
        <begin position="24"/>
        <end position="225"/>
    </location>
</feature>
<keyword evidence="4" id="KW-1185">Reference proteome</keyword>
<evidence type="ECO:0008006" key="5">
    <source>
        <dbReference type="Google" id="ProtNLM"/>
    </source>
</evidence>
<feature type="coiled-coil region" evidence="1">
    <location>
        <begin position="131"/>
        <end position="158"/>
    </location>
</feature>
<dbReference type="Proteomes" id="UP000317078">
    <property type="component" value="Unassembled WGS sequence"/>
</dbReference>
<keyword evidence="2" id="KW-0732">Signal</keyword>
<protein>
    <recommendedName>
        <fullName evidence="5">P-type DNA transfer protein VirB5</fullName>
    </recommendedName>
</protein>
<dbReference type="RefSeq" id="WP_140885122.1">
    <property type="nucleotide sequence ID" value="NZ_RCZP01000020.1"/>
</dbReference>
<dbReference type="InterPro" id="IPR023220">
    <property type="entry name" value="T4SS_VirB5-domain"/>
</dbReference>
<dbReference type="SUPFAM" id="SSF101082">
    <property type="entry name" value="Typo IV secretion system protein TraC"/>
    <property type="match status" value="1"/>
</dbReference>
<name>A0A502FSW0_9PROT</name>
<dbReference type="Gene3D" id="1.20.58.430">
    <property type="entry name" value="Type IV secretion system, VirB5-domain"/>
    <property type="match status" value="1"/>
</dbReference>
<evidence type="ECO:0000256" key="2">
    <source>
        <dbReference type="SAM" id="SignalP"/>
    </source>
</evidence>
<proteinExistence type="predicted"/>
<accession>A0A502FSW0</accession>
<evidence type="ECO:0000256" key="1">
    <source>
        <dbReference type="SAM" id="Coils"/>
    </source>
</evidence>
<organism evidence="3 4">
    <name type="scientific">Muricoccus nepalensis</name>
    <dbReference type="NCBI Taxonomy" id="1854500"/>
    <lineage>
        <taxon>Bacteria</taxon>
        <taxon>Pseudomonadati</taxon>
        <taxon>Pseudomonadota</taxon>
        <taxon>Alphaproteobacteria</taxon>
        <taxon>Acetobacterales</taxon>
        <taxon>Roseomonadaceae</taxon>
        <taxon>Muricoccus</taxon>
    </lineage>
</organism>
<gene>
    <name evidence="3" type="ORF">EAH89_18055</name>
</gene>
<dbReference type="InterPro" id="IPR014158">
    <property type="entry name" value="T4SS_VirB5"/>
</dbReference>
<feature type="signal peptide" evidence="2">
    <location>
        <begin position="1"/>
        <end position="23"/>
    </location>
</feature>
<dbReference type="OrthoDB" id="7259436at2"/>
<reference evidence="3 4" key="1">
    <citation type="journal article" date="2019" name="Environ. Microbiol.">
        <title>Species interactions and distinct microbial communities in high Arctic permafrost affected cryosols are associated with the CH4 and CO2 gas fluxes.</title>
        <authorList>
            <person name="Altshuler I."/>
            <person name="Hamel J."/>
            <person name="Turney S."/>
            <person name="Magnuson E."/>
            <person name="Levesque R."/>
            <person name="Greer C."/>
            <person name="Whyte L.G."/>
        </authorList>
    </citation>
    <scope>NUCLEOTIDE SEQUENCE [LARGE SCALE GENOMIC DNA]</scope>
    <source>
        <strain evidence="3 4">S9.3B</strain>
    </source>
</reference>
<evidence type="ECO:0000313" key="4">
    <source>
        <dbReference type="Proteomes" id="UP000317078"/>
    </source>
</evidence>
<comment type="caution">
    <text evidence="3">The sequence shown here is derived from an EMBL/GenBank/DDBJ whole genome shotgun (WGS) entry which is preliminary data.</text>
</comment>
<dbReference type="Pfam" id="PF07996">
    <property type="entry name" value="T4SS"/>
    <property type="match status" value="1"/>
</dbReference>
<dbReference type="EMBL" id="RCZP01000020">
    <property type="protein sequence ID" value="TPG52469.1"/>
    <property type="molecule type" value="Genomic_DNA"/>
</dbReference>
<evidence type="ECO:0000313" key="3">
    <source>
        <dbReference type="EMBL" id="TPG52469.1"/>
    </source>
</evidence>
<sequence>MKKTAATALLAFSLLMPPQSGHTAGVPVIDVSNLAQAIATVEQLRQEFAMLERTYNSIAHTTSIQGLSSAIGGLSRYTQPRAGVAMNGARGQGSWGSAEAQMQADRLYASPAQDDWQREMERRERSTAHIKAMVEQNIADIEEQIDALDAMKAELEAQPDGTAVQAHVGGIQLAANKLQAQQTQLLQAQTLLAAEERVTAQRAEQMRRRDLDQQINRTAGALGGW</sequence>
<dbReference type="AlphaFoldDB" id="A0A502FSW0"/>
<keyword evidence="1" id="KW-0175">Coiled coil</keyword>